<dbReference type="PANTHER" id="PTHR17985">
    <property type="entry name" value="SER/THR-RICH PROTEIN T10 IN DGCR REGION"/>
    <property type="match status" value="1"/>
</dbReference>
<dbReference type="STRING" id="34508.A0A4U5LXR6"/>
<dbReference type="GO" id="GO:0005794">
    <property type="term" value="C:Golgi apparatus"/>
    <property type="evidence" value="ECO:0007669"/>
    <property type="project" value="TreeGrafter"/>
</dbReference>
<name>A0A4U5LXR6_STECR</name>
<organism evidence="1 2">
    <name type="scientific">Steinernema carpocapsae</name>
    <name type="common">Entomopathogenic nematode</name>
    <dbReference type="NCBI Taxonomy" id="34508"/>
    <lineage>
        <taxon>Eukaryota</taxon>
        <taxon>Metazoa</taxon>
        <taxon>Ecdysozoa</taxon>
        <taxon>Nematoda</taxon>
        <taxon>Chromadorea</taxon>
        <taxon>Rhabditida</taxon>
        <taxon>Tylenchina</taxon>
        <taxon>Panagrolaimomorpha</taxon>
        <taxon>Strongyloidoidea</taxon>
        <taxon>Steinernematidae</taxon>
        <taxon>Steinernema</taxon>
    </lineage>
</organism>
<dbReference type="Pfam" id="PF05742">
    <property type="entry name" value="TANGO2"/>
    <property type="match status" value="1"/>
</dbReference>
<dbReference type="PANTHER" id="PTHR17985:SF8">
    <property type="entry name" value="TRANSPORT AND GOLGI ORGANIZATION PROTEIN 2 HOMOLOG"/>
    <property type="match status" value="1"/>
</dbReference>
<dbReference type="GO" id="GO:0009306">
    <property type="term" value="P:protein secretion"/>
    <property type="evidence" value="ECO:0007669"/>
    <property type="project" value="TreeGrafter"/>
</dbReference>
<dbReference type="InterPro" id="IPR008551">
    <property type="entry name" value="TANGO2"/>
</dbReference>
<sequence>MCVTFVYVCAEGEDSPFKLVVINNRDEQLDRETSNLAWEDGILAGRDEKDPARGTWLGVNKRGDVGNLLSITQKHEELNPNSQSRGAIPKNFLKGSLCAFDYCKENSENATKFNGFQFLGLNRNQNGFYDLCSLTNLLVDEIKPVPWPAGIYGFGNSPRSSSFQKVLRGEQLFKSALKKIFAEKLSVEEAIPMLTNVLCDRTKCFPDEQIGFQTGKSKKEYEFFTSLFVTSGHGYGTRSHIIVDNDDKATFYEKRMVSLTADKRQGEWTESVETFQLDSIAQNGNQKTCNGV</sequence>
<dbReference type="AlphaFoldDB" id="A0A4U5LXR6"/>
<dbReference type="OrthoDB" id="191601at2759"/>
<keyword evidence="2" id="KW-1185">Reference proteome</keyword>
<reference evidence="1 2" key="2">
    <citation type="journal article" date="2019" name="G3 (Bethesda)">
        <title>Hybrid Assembly of the Genome of the Entomopathogenic Nematode Steinernema carpocapsae Identifies the X-Chromosome.</title>
        <authorList>
            <person name="Serra L."/>
            <person name="Macchietto M."/>
            <person name="Macias-Munoz A."/>
            <person name="McGill C.J."/>
            <person name="Rodriguez I.M."/>
            <person name="Rodriguez B."/>
            <person name="Murad R."/>
            <person name="Mortazavi A."/>
        </authorList>
    </citation>
    <scope>NUCLEOTIDE SEQUENCE [LARGE SCALE GENOMIC DNA]</scope>
    <source>
        <strain evidence="1 2">ALL</strain>
    </source>
</reference>
<reference evidence="1 2" key="1">
    <citation type="journal article" date="2015" name="Genome Biol.">
        <title>Comparative genomics of Steinernema reveals deeply conserved gene regulatory networks.</title>
        <authorList>
            <person name="Dillman A.R."/>
            <person name="Macchietto M."/>
            <person name="Porter C.F."/>
            <person name="Rogers A."/>
            <person name="Williams B."/>
            <person name="Antoshechkin I."/>
            <person name="Lee M.M."/>
            <person name="Goodwin Z."/>
            <person name="Lu X."/>
            <person name="Lewis E.E."/>
            <person name="Goodrich-Blair H."/>
            <person name="Stock S.P."/>
            <person name="Adams B.J."/>
            <person name="Sternberg P.W."/>
            <person name="Mortazavi A."/>
        </authorList>
    </citation>
    <scope>NUCLEOTIDE SEQUENCE [LARGE SCALE GENOMIC DNA]</scope>
    <source>
        <strain evidence="1 2">ALL</strain>
    </source>
</reference>
<evidence type="ECO:0008006" key="3">
    <source>
        <dbReference type="Google" id="ProtNLM"/>
    </source>
</evidence>
<dbReference type="GO" id="GO:0007030">
    <property type="term" value="P:Golgi organization"/>
    <property type="evidence" value="ECO:0007669"/>
    <property type="project" value="TreeGrafter"/>
</dbReference>
<proteinExistence type="predicted"/>
<evidence type="ECO:0000313" key="1">
    <source>
        <dbReference type="EMBL" id="TKR61048.1"/>
    </source>
</evidence>
<comment type="caution">
    <text evidence="1">The sequence shown here is derived from an EMBL/GenBank/DDBJ whole genome shotgun (WGS) entry which is preliminary data.</text>
</comment>
<protein>
    <recommendedName>
        <fullName evidence="3">Transport and Golgi organization protein 2 homolog</fullName>
    </recommendedName>
</protein>
<gene>
    <name evidence="1" type="ORF">L596_028214</name>
</gene>
<accession>A0A4U5LXR6</accession>
<dbReference type="Proteomes" id="UP000298663">
    <property type="component" value="Unassembled WGS sequence"/>
</dbReference>
<evidence type="ECO:0000313" key="2">
    <source>
        <dbReference type="Proteomes" id="UP000298663"/>
    </source>
</evidence>
<dbReference type="EMBL" id="AZBU02000011">
    <property type="protein sequence ID" value="TKR61048.1"/>
    <property type="molecule type" value="Genomic_DNA"/>
</dbReference>